<sequence>MSDFEDFEDLFDKEADSIQKSTLQQENASEYEIIEDEVIENEENEINYSKYTDNLELEEYLKRKINHLCINLSAPNLNNEYDINANTLNNLKQLKKGLSFDNKVLESKLIFKELYNNNILEHDLIKIINMYQSEKTSEYLMKCIFRVLEIIYNITCKIKISEDSSKNEIENYNHVKKIQLIYKKQLLNKKFLSKITKILIDMAFKFDENEFKNVGSNKNKTISFVINIIKNVLEIDLFDMIVSDDQYKKFKSNASRNSSISCLPVGLNKEDIGIKHVLHMFESSGLLTALLKLTQIISEDHKADYEKKLEQKTILLPLFEIWYSLIKDISPVRGSLDNTSKSSSKDNLLTRSNSSIQNLLLKDEALKKRIVNNTSSRHSKFGTLITVKTDKDKRTQLTNVNNRTLSDLSLDFLDDNKKDLPQYGVNYKDKGDHWLKSEYLNILVDDEQAMNLHFYDNPKFIDIIEKFILSKTYNNFTIKMLDVINFFKETPHEITDHSDIVIKFFIISSWFLEFYKSKLNSNDNKNLEKYKKLLVQYMNFKPRYFVGEIHGLYNEFTSESKKMNFCVIHSFNKFYNLILDLIMITPLDLITVYLIPTMYIYSSSDLFDKICSFPRLLDNSTNVHIKQSSFNLLNTLFKFKHEFNNLSLNKAQIEKSPMHKHSLLKNMKTQGIQDIDSMYSEIEYFLEGNKEDLKVFYKDVFHCDLMTALISYIENTNNLSYSSQKTLLRLLNICLKCYPVALQRIDLIINLRQWMNSLTKRDRLYPHIDQFSTKFLSQIIKRIKINPNSASLELLFVEKSKRLHYIYGDSSFIETGKASEELLEAKYCIQPSSFNDKFVSSISGLIRSESMKHQLGVIIGCLQEKNKDESVRAVLEHMKYVRDSVSTENNAAMEYDILRYLKKNEHTLHDDIVNKCGHDPDFRFFLNLISYKIPKYASDQKCILSLNDNQFTFNFFINLIENFLETPFELNWDEDISMNSLMIRPASYVESKKKTTKKKKKVEKSKSKDENFRRAEEYEKEDGFVDDAEDENDDTYFKQLSEKRERKKTIKKSSKISVAIFDDDNGLDDIEDIDLNIEETVASEQVGATTSKETEEQLLRRIVPTEKFVVEKIVEKPKTQSKISYDAAKAQMLKRSEMFKQQKRRILEDSEDEDEDELPEKKKNKTIDSE</sequence>
<accession>A0A1L0B273</accession>
<dbReference type="InterPro" id="IPR006906">
    <property type="entry name" value="Timeless_N"/>
</dbReference>
<organism evidence="3 4">
    <name type="scientific">Hanseniaspora guilliermondii</name>
    <dbReference type="NCBI Taxonomy" id="56406"/>
    <lineage>
        <taxon>Eukaryota</taxon>
        <taxon>Fungi</taxon>
        <taxon>Dikarya</taxon>
        <taxon>Ascomycota</taxon>
        <taxon>Saccharomycotina</taxon>
        <taxon>Saccharomycetes</taxon>
        <taxon>Saccharomycodales</taxon>
        <taxon>Saccharomycodaceae</taxon>
        <taxon>Hanseniaspora</taxon>
    </lineage>
</organism>
<gene>
    <name evidence="3" type="ORF">HGUI_01211</name>
</gene>
<dbReference type="EMBL" id="FQNF01000015">
    <property type="protein sequence ID" value="SGZ39011.1"/>
    <property type="molecule type" value="Genomic_DNA"/>
</dbReference>
<name>A0A1L0B273_9ASCO</name>
<dbReference type="OrthoDB" id="310853at2759"/>
<evidence type="ECO:0000313" key="4">
    <source>
        <dbReference type="Proteomes" id="UP000183365"/>
    </source>
</evidence>
<dbReference type="Proteomes" id="UP000183365">
    <property type="component" value="Unassembled WGS sequence"/>
</dbReference>
<reference evidence="4" key="1">
    <citation type="submission" date="2016-11" db="EMBL/GenBank/DDBJ databases">
        <authorList>
            <person name="Guldener U."/>
        </authorList>
    </citation>
    <scope>NUCLEOTIDE SEQUENCE [LARGE SCALE GENOMIC DNA]</scope>
</reference>
<protein>
    <recommendedName>
        <fullName evidence="2">Timeless N-terminal domain-containing protein</fullName>
    </recommendedName>
</protein>
<keyword evidence="4" id="KW-1185">Reference proteome</keyword>
<feature type="region of interest" description="Disordered" evidence="1">
    <location>
        <begin position="1141"/>
        <end position="1170"/>
    </location>
</feature>
<feature type="compositionally biased region" description="Basic and acidic residues" evidence="1">
    <location>
        <begin position="1159"/>
        <end position="1170"/>
    </location>
</feature>
<dbReference type="Pfam" id="PF04821">
    <property type="entry name" value="TIMELESS"/>
    <property type="match status" value="1"/>
</dbReference>
<evidence type="ECO:0000313" key="3">
    <source>
        <dbReference type="EMBL" id="SGZ39011.1"/>
    </source>
</evidence>
<feature type="compositionally biased region" description="Acidic residues" evidence="1">
    <location>
        <begin position="1149"/>
        <end position="1158"/>
    </location>
</feature>
<dbReference type="VEuPathDB" id="FungiDB:HGUI_01211"/>
<evidence type="ECO:0000256" key="1">
    <source>
        <dbReference type="SAM" id="MobiDB-lite"/>
    </source>
</evidence>
<dbReference type="AlphaFoldDB" id="A0A1L0B273"/>
<evidence type="ECO:0000259" key="2">
    <source>
        <dbReference type="Pfam" id="PF04821"/>
    </source>
</evidence>
<feature type="domain" description="Timeless N-terminal" evidence="2">
    <location>
        <begin position="81"/>
        <end position="387"/>
    </location>
</feature>
<proteinExistence type="predicted"/>